<dbReference type="EMBL" id="MUHY01000001">
    <property type="protein sequence ID" value="PSB92360.1"/>
    <property type="molecule type" value="Genomic_DNA"/>
</dbReference>
<organism evidence="2 3">
    <name type="scientific">Candidatus Pandoraea novymonadis</name>
    <dbReference type="NCBI Taxonomy" id="1808959"/>
    <lineage>
        <taxon>Bacteria</taxon>
        <taxon>Pseudomonadati</taxon>
        <taxon>Pseudomonadota</taxon>
        <taxon>Betaproteobacteria</taxon>
        <taxon>Burkholderiales</taxon>
        <taxon>Burkholderiaceae</taxon>
        <taxon>Pandoraea</taxon>
    </lineage>
</organism>
<keyword evidence="1" id="KW-0812">Transmembrane</keyword>
<feature type="transmembrane region" description="Helical" evidence="1">
    <location>
        <begin position="12"/>
        <end position="33"/>
    </location>
</feature>
<name>A0ABX5FF75_9BURK</name>
<keyword evidence="3" id="KW-1185">Reference proteome</keyword>
<sequence>MTIIESYVSVNILCIFCFLQMLMICMVTCFLWIEYAYWVGAEGNCIVLVKGDSTDGAGCVLLYFFVI</sequence>
<protein>
    <submittedName>
        <fullName evidence="2">Uncharacterized protein</fullName>
    </submittedName>
</protein>
<dbReference type="Proteomes" id="UP000242660">
    <property type="component" value="Unassembled WGS sequence"/>
</dbReference>
<proteinExistence type="predicted"/>
<gene>
    <name evidence="2" type="ORF">BZL35_00600</name>
</gene>
<evidence type="ECO:0000256" key="1">
    <source>
        <dbReference type="SAM" id="Phobius"/>
    </source>
</evidence>
<reference evidence="2 3" key="1">
    <citation type="journal article" date="2017" name="Front. Microbiol.">
        <title>Genome of Ca. Pandoraea novymonadis, an Endosymbiotic Bacterium of the Trypanosomatid Novymonas esmeraldas.</title>
        <authorList>
            <person name="Kostygov A.Y."/>
            <person name="Butenko A."/>
            <person name="Nenarokova A."/>
            <person name="Tashyreva D."/>
            <person name="Flegontov P."/>
            <person name="Lukes J."/>
            <person name="Yurchenko V."/>
        </authorList>
    </citation>
    <scope>NUCLEOTIDE SEQUENCE [LARGE SCALE GENOMIC DNA]</scope>
    <source>
        <strain evidence="2 3">E262</strain>
    </source>
</reference>
<accession>A0ABX5FF75</accession>
<evidence type="ECO:0000313" key="3">
    <source>
        <dbReference type="Proteomes" id="UP000242660"/>
    </source>
</evidence>
<keyword evidence="1" id="KW-0472">Membrane</keyword>
<comment type="caution">
    <text evidence="2">The sequence shown here is derived from an EMBL/GenBank/DDBJ whole genome shotgun (WGS) entry which is preliminary data.</text>
</comment>
<evidence type="ECO:0000313" key="2">
    <source>
        <dbReference type="EMBL" id="PSB92360.1"/>
    </source>
</evidence>
<keyword evidence="1" id="KW-1133">Transmembrane helix</keyword>